<dbReference type="GO" id="GO:0020037">
    <property type="term" value="F:heme binding"/>
    <property type="evidence" value="ECO:0007669"/>
    <property type="project" value="InterPro"/>
</dbReference>
<dbReference type="InterPro" id="IPR009056">
    <property type="entry name" value="Cyt_c-like_dom"/>
</dbReference>
<sequence>MSDNFTLLGPSASEAAGRSDILYLALVGFSTLIAGIFLGVIIWFCFRYRRNSPADRSNAPSHGGGLEAAWTIAPLLVFLGLFAWAAKYYAEMYRPPADATPVFVVGRQWMWKIEHGNGRREINELHVPIDTPVKLVMASQDVIHSFFVPAFRQKQDVVPGRYSILWFKANKEGVYHLLCAEYCGTDHASMIGRVMVMQPQDYARWLEEGTSQPGMAQRGFTLFREHGCAGCHSTGSTVHAPLLAGLLGRSVHLEDGSILVADETYVHDSIVEPQKQMVAGYAPIMPSFKGQLSEEDIMAIIEYIRASGDPHTEKQQP</sequence>
<evidence type="ECO:0000256" key="11">
    <source>
        <dbReference type="ARBA" id="ARBA00022982"/>
    </source>
</evidence>
<dbReference type="InterPro" id="IPR014222">
    <property type="entry name" value="Cyt_c_oxidase_su2"/>
</dbReference>
<evidence type="ECO:0000256" key="18">
    <source>
        <dbReference type="ARBA" id="ARBA00047816"/>
    </source>
</evidence>
<keyword evidence="10" id="KW-1278">Translocase</keyword>
<keyword evidence="24" id="KW-1185">Reference proteome</keyword>
<dbReference type="STRING" id="658167.SAMN04488135_105158"/>
<reference evidence="23 24" key="1">
    <citation type="submission" date="2016-11" db="EMBL/GenBank/DDBJ databases">
        <authorList>
            <person name="Jaros S."/>
            <person name="Januszkiewicz K."/>
            <person name="Wedrychowicz H."/>
        </authorList>
    </citation>
    <scope>NUCLEOTIDE SEQUENCE [LARGE SCALE GENOMIC DNA]</scope>
    <source>
        <strain evidence="23 24">CGMCC 1.10190</strain>
    </source>
</reference>
<evidence type="ECO:0000259" key="22">
    <source>
        <dbReference type="PROSITE" id="PS51007"/>
    </source>
</evidence>
<evidence type="ECO:0000256" key="15">
    <source>
        <dbReference type="ARBA" id="ARBA00023136"/>
    </source>
</evidence>
<evidence type="ECO:0000256" key="6">
    <source>
        <dbReference type="ARBA" id="ARBA00022617"/>
    </source>
</evidence>
<evidence type="ECO:0000256" key="7">
    <source>
        <dbReference type="ARBA" id="ARBA00022660"/>
    </source>
</evidence>
<keyword evidence="9 19" id="KW-0479">Metal-binding</keyword>
<keyword evidence="7" id="KW-0679">Respiratory chain</keyword>
<dbReference type="InterPro" id="IPR002429">
    <property type="entry name" value="CcO_II-like_C"/>
</dbReference>
<keyword evidence="5" id="KW-0813">Transport</keyword>
<evidence type="ECO:0000259" key="21">
    <source>
        <dbReference type="PROSITE" id="PS50857"/>
    </source>
</evidence>
<dbReference type="Gene3D" id="1.10.287.90">
    <property type="match status" value="1"/>
</dbReference>
<evidence type="ECO:0000256" key="10">
    <source>
        <dbReference type="ARBA" id="ARBA00022967"/>
    </source>
</evidence>
<evidence type="ECO:0000256" key="14">
    <source>
        <dbReference type="ARBA" id="ARBA00023008"/>
    </source>
</evidence>
<protein>
    <recommendedName>
        <fullName evidence="4">cytochrome-c oxidase</fullName>
        <ecNumber evidence="4">7.1.1.9</ecNumber>
    </recommendedName>
    <alternativeName>
        <fullName evidence="17">Cytochrome aa3 subunit 2</fullName>
    </alternativeName>
</protein>
<keyword evidence="12 20" id="KW-1133">Transmembrane helix</keyword>
<dbReference type="GO" id="GO:0005506">
    <property type="term" value="F:iron ion binding"/>
    <property type="evidence" value="ECO:0007669"/>
    <property type="project" value="InterPro"/>
</dbReference>
<dbReference type="NCBIfam" id="TIGR02866">
    <property type="entry name" value="CoxB"/>
    <property type="match status" value="1"/>
</dbReference>
<dbReference type="InterPro" id="IPR036909">
    <property type="entry name" value="Cyt_c-like_dom_sf"/>
</dbReference>
<keyword evidence="11" id="KW-0249">Electron transport</keyword>
<comment type="function">
    <text evidence="16">Subunits I and II form the functional core of the enzyme complex. Electrons originating in cytochrome c are transferred via heme a and Cu(A) to the binuclear center formed by heme a3 and Cu(B).</text>
</comment>
<proteinExistence type="inferred from homology"/>
<dbReference type="GO" id="GO:0004129">
    <property type="term" value="F:cytochrome-c oxidase activity"/>
    <property type="evidence" value="ECO:0007669"/>
    <property type="project" value="UniProtKB-EC"/>
</dbReference>
<feature type="transmembrane region" description="Helical" evidence="20">
    <location>
        <begin position="21"/>
        <end position="46"/>
    </location>
</feature>
<evidence type="ECO:0000256" key="13">
    <source>
        <dbReference type="ARBA" id="ARBA00023004"/>
    </source>
</evidence>
<feature type="transmembrane region" description="Helical" evidence="20">
    <location>
        <begin position="67"/>
        <end position="86"/>
    </location>
</feature>
<keyword evidence="8 20" id="KW-0812">Transmembrane</keyword>
<dbReference type="SUPFAM" id="SSF49503">
    <property type="entry name" value="Cupredoxins"/>
    <property type="match status" value="1"/>
</dbReference>
<gene>
    <name evidence="23" type="ORF">SAMN04488135_105158</name>
</gene>
<dbReference type="GO" id="GO:0016020">
    <property type="term" value="C:membrane"/>
    <property type="evidence" value="ECO:0007669"/>
    <property type="project" value="UniProtKB-SubCell"/>
</dbReference>
<dbReference type="InterPro" id="IPR001505">
    <property type="entry name" value="Copper_CuA"/>
</dbReference>
<dbReference type="PANTHER" id="PTHR22888">
    <property type="entry name" value="CYTOCHROME C OXIDASE, SUBUNIT II"/>
    <property type="match status" value="1"/>
</dbReference>
<dbReference type="OrthoDB" id="9773456at2"/>
<dbReference type="InterPro" id="IPR008972">
    <property type="entry name" value="Cupredoxin"/>
</dbReference>
<dbReference type="EMBL" id="FQXE01000005">
    <property type="protein sequence ID" value="SHH84391.1"/>
    <property type="molecule type" value="Genomic_DNA"/>
</dbReference>
<keyword evidence="14" id="KW-0186">Copper</keyword>
<evidence type="ECO:0000256" key="3">
    <source>
        <dbReference type="ARBA" id="ARBA00007866"/>
    </source>
</evidence>
<keyword evidence="6 19" id="KW-0349">Heme</keyword>
<evidence type="ECO:0000256" key="5">
    <source>
        <dbReference type="ARBA" id="ARBA00022448"/>
    </source>
</evidence>
<dbReference type="EC" id="7.1.1.9" evidence="4"/>
<evidence type="ECO:0000256" key="12">
    <source>
        <dbReference type="ARBA" id="ARBA00022989"/>
    </source>
</evidence>
<keyword evidence="13 19" id="KW-0408">Iron</keyword>
<evidence type="ECO:0000256" key="20">
    <source>
        <dbReference type="SAM" id="Phobius"/>
    </source>
</evidence>
<comment type="similarity">
    <text evidence="3">Belongs to the cytochrome c oxidase subunit 2 family.</text>
</comment>
<evidence type="ECO:0000256" key="9">
    <source>
        <dbReference type="ARBA" id="ARBA00022723"/>
    </source>
</evidence>
<evidence type="ECO:0000313" key="23">
    <source>
        <dbReference type="EMBL" id="SHH84391.1"/>
    </source>
</evidence>
<dbReference type="PROSITE" id="PS51007">
    <property type="entry name" value="CYTC"/>
    <property type="match status" value="1"/>
</dbReference>
<dbReference type="PROSITE" id="PS50857">
    <property type="entry name" value="COX2_CUA"/>
    <property type="match status" value="1"/>
</dbReference>
<evidence type="ECO:0000313" key="24">
    <source>
        <dbReference type="Proteomes" id="UP000184226"/>
    </source>
</evidence>
<dbReference type="PRINTS" id="PR00605">
    <property type="entry name" value="CYTCHROMECIC"/>
</dbReference>
<evidence type="ECO:0000256" key="1">
    <source>
        <dbReference type="ARBA" id="ARBA00004141"/>
    </source>
</evidence>
<dbReference type="GO" id="GO:0016491">
    <property type="term" value="F:oxidoreductase activity"/>
    <property type="evidence" value="ECO:0007669"/>
    <property type="project" value="InterPro"/>
</dbReference>
<dbReference type="InterPro" id="IPR036257">
    <property type="entry name" value="Cyt_c_oxidase_su2_TM_sf"/>
</dbReference>
<evidence type="ECO:0000256" key="2">
    <source>
        <dbReference type="ARBA" id="ARBA00004418"/>
    </source>
</evidence>
<dbReference type="SUPFAM" id="SSF81464">
    <property type="entry name" value="Cytochrome c oxidase subunit II-like, transmembrane region"/>
    <property type="match status" value="1"/>
</dbReference>
<dbReference type="RefSeq" id="WP_073103263.1">
    <property type="nucleotide sequence ID" value="NZ_FQXE01000005.1"/>
</dbReference>
<evidence type="ECO:0000256" key="4">
    <source>
        <dbReference type="ARBA" id="ARBA00012949"/>
    </source>
</evidence>
<evidence type="ECO:0000256" key="8">
    <source>
        <dbReference type="ARBA" id="ARBA00022692"/>
    </source>
</evidence>
<evidence type="ECO:0000256" key="17">
    <source>
        <dbReference type="ARBA" id="ARBA00031399"/>
    </source>
</evidence>
<keyword evidence="15 20" id="KW-0472">Membrane</keyword>
<dbReference type="PROSITE" id="PS00078">
    <property type="entry name" value="COX2"/>
    <property type="match status" value="1"/>
</dbReference>
<comment type="catalytic activity">
    <reaction evidence="18">
        <text>4 Fe(II)-[cytochrome c] + O2 + 8 H(+)(in) = 4 Fe(III)-[cytochrome c] + 2 H2O + 4 H(+)(out)</text>
        <dbReference type="Rhea" id="RHEA:11436"/>
        <dbReference type="Rhea" id="RHEA-COMP:10350"/>
        <dbReference type="Rhea" id="RHEA-COMP:14399"/>
        <dbReference type="ChEBI" id="CHEBI:15377"/>
        <dbReference type="ChEBI" id="CHEBI:15378"/>
        <dbReference type="ChEBI" id="CHEBI:15379"/>
        <dbReference type="ChEBI" id="CHEBI:29033"/>
        <dbReference type="ChEBI" id="CHEBI:29034"/>
        <dbReference type="EC" id="7.1.1.9"/>
    </reaction>
</comment>
<name>A0A1M5WAA1_9BURK</name>
<evidence type="ECO:0000256" key="19">
    <source>
        <dbReference type="PROSITE-ProRule" id="PRU00433"/>
    </source>
</evidence>
<dbReference type="CDD" id="cd13915">
    <property type="entry name" value="CuRO_HCO_II_like_2"/>
    <property type="match status" value="1"/>
</dbReference>
<accession>A0A1M5WAA1</accession>
<dbReference type="AlphaFoldDB" id="A0A1M5WAA1"/>
<dbReference type="Gene3D" id="2.60.40.420">
    <property type="entry name" value="Cupredoxins - blue copper proteins"/>
    <property type="match status" value="1"/>
</dbReference>
<dbReference type="InterPro" id="IPR045187">
    <property type="entry name" value="CcO_II"/>
</dbReference>
<evidence type="ECO:0000256" key="16">
    <source>
        <dbReference type="ARBA" id="ARBA00024688"/>
    </source>
</evidence>
<comment type="subcellular location">
    <subcellularLocation>
        <location evidence="1">Membrane</location>
        <topology evidence="1">Multi-pass membrane protein</topology>
    </subcellularLocation>
    <subcellularLocation>
        <location evidence="2">Periplasm</location>
    </subcellularLocation>
</comment>
<dbReference type="SUPFAM" id="SSF46626">
    <property type="entry name" value="Cytochrome c"/>
    <property type="match status" value="1"/>
</dbReference>
<dbReference type="GO" id="GO:0005507">
    <property type="term" value="F:copper ion binding"/>
    <property type="evidence" value="ECO:0007669"/>
    <property type="project" value="InterPro"/>
</dbReference>
<organism evidence="23 24">
    <name type="scientific">Pollutimonas bauzanensis</name>
    <dbReference type="NCBI Taxonomy" id="658167"/>
    <lineage>
        <taxon>Bacteria</taxon>
        <taxon>Pseudomonadati</taxon>
        <taxon>Pseudomonadota</taxon>
        <taxon>Betaproteobacteria</taxon>
        <taxon>Burkholderiales</taxon>
        <taxon>Alcaligenaceae</taxon>
        <taxon>Pollutimonas</taxon>
    </lineage>
</organism>
<feature type="domain" description="Cytochrome c" evidence="22">
    <location>
        <begin position="214"/>
        <end position="308"/>
    </location>
</feature>
<dbReference type="GO" id="GO:0042597">
    <property type="term" value="C:periplasmic space"/>
    <property type="evidence" value="ECO:0007669"/>
    <property type="project" value="UniProtKB-SubCell"/>
</dbReference>
<dbReference type="Pfam" id="PF00034">
    <property type="entry name" value="Cytochrom_C"/>
    <property type="match status" value="1"/>
</dbReference>
<dbReference type="GO" id="GO:0042773">
    <property type="term" value="P:ATP synthesis coupled electron transport"/>
    <property type="evidence" value="ECO:0007669"/>
    <property type="project" value="TreeGrafter"/>
</dbReference>
<dbReference type="Proteomes" id="UP000184226">
    <property type="component" value="Unassembled WGS sequence"/>
</dbReference>
<dbReference type="Pfam" id="PF00116">
    <property type="entry name" value="COX2"/>
    <property type="match status" value="1"/>
</dbReference>
<dbReference type="InterPro" id="IPR008168">
    <property type="entry name" value="Cyt_C_IC"/>
</dbReference>
<dbReference type="PANTHER" id="PTHR22888:SF9">
    <property type="entry name" value="CYTOCHROME C OXIDASE SUBUNIT 2"/>
    <property type="match status" value="1"/>
</dbReference>
<feature type="domain" description="Cytochrome oxidase subunit II copper A binding" evidence="21">
    <location>
        <begin position="97"/>
        <end position="208"/>
    </location>
</feature>